<dbReference type="EMBL" id="JADYXP020000003">
    <property type="protein sequence ID" value="KAL0128949.1"/>
    <property type="molecule type" value="Genomic_DNA"/>
</dbReference>
<organism evidence="1 2">
    <name type="scientific">Cardiocondyla obscurior</name>
    <dbReference type="NCBI Taxonomy" id="286306"/>
    <lineage>
        <taxon>Eukaryota</taxon>
        <taxon>Metazoa</taxon>
        <taxon>Ecdysozoa</taxon>
        <taxon>Arthropoda</taxon>
        <taxon>Hexapoda</taxon>
        <taxon>Insecta</taxon>
        <taxon>Pterygota</taxon>
        <taxon>Neoptera</taxon>
        <taxon>Endopterygota</taxon>
        <taxon>Hymenoptera</taxon>
        <taxon>Apocrita</taxon>
        <taxon>Aculeata</taxon>
        <taxon>Formicoidea</taxon>
        <taxon>Formicidae</taxon>
        <taxon>Myrmicinae</taxon>
        <taxon>Cardiocondyla</taxon>
    </lineage>
</organism>
<comment type="caution">
    <text evidence="1">The sequence shown here is derived from an EMBL/GenBank/DDBJ whole genome shotgun (WGS) entry which is preliminary data.</text>
</comment>
<reference evidence="1 2" key="1">
    <citation type="submission" date="2023-03" db="EMBL/GenBank/DDBJ databases">
        <title>High recombination rates correlate with genetic variation in Cardiocondyla obscurior ants.</title>
        <authorList>
            <person name="Errbii M."/>
        </authorList>
    </citation>
    <scope>NUCLEOTIDE SEQUENCE [LARGE SCALE GENOMIC DNA]</scope>
    <source>
        <strain evidence="1">Alpha-2009</strain>
        <tissue evidence="1">Whole body</tissue>
    </source>
</reference>
<sequence>MQPIYLSTLIHRWPHVTRTCRLISVTISTEQELRRYIFLSRTATRLLR</sequence>
<dbReference type="Proteomes" id="UP001430953">
    <property type="component" value="Unassembled WGS sequence"/>
</dbReference>
<gene>
    <name evidence="1" type="ORF">PUN28_003964</name>
</gene>
<keyword evidence="2" id="KW-1185">Reference proteome</keyword>
<evidence type="ECO:0000313" key="1">
    <source>
        <dbReference type="EMBL" id="KAL0128949.1"/>
    </source>
</evidence>
<protein>
    <submittedName>
        <fullName evidence="1">Uncharacterized protein</fullName>
    </submittedName>
</protein>
<accession>A0AAW2GL30</accession>
<evidence type="ECO:0000313" key="2">
    <source>
        <dbReference type="Proteomes" id="UP001430953"/>
    </source>
</evidence>
<dbReference type="AlphaFoldDB" id="A0AAW2GL30"/>
<proteinExistence type="predicted"/>
<name>A0AAW2GL30_9HYME</name>